<dbReference type="NCBIfam" id="NF038403">
    <property type="entry name" value="perm_prefix_1"/>
    <property type="match status" value="1"/>
</dbReference>
<feature type="transmembrane region" description="Helical" evidence="1">
    <location>
        <begin position="80"/>
        <end position="99"/>
    </location>
</feature>
<dbReference type="PATRIC" id="fig|1246626.3.peg.987"/>
<feature type="transmembrane region" description="Helical" evidence="1">
    <location>
        <begin position="228"/>
        <end position="248"/>
    </location>
</feature>
<dbReference type="Proteomes" id="UP000027142">
    <property type="component" value="Chromosome"/>
</dbReference>
<evidence type="ECO:0000256" key="1">
    <source>
        <dbReference type="SAM" id="Phobius"/>
    </source>
</evidence>
<feature type="transmembrane region" description="Helical" evidence="1">
    <location>
        <begin position="160"/>
        <end position="178"/>
    </location>
</feature>
<sequence length="304" mass="35551">MSAKMNTYLLRIVNQTDCTKEERQDMFDEMYDHLTLIKQTYVEQGYTEKEAEEMAMKEFGHEATIGDGLQQAMFPYRRELLLILALGSYLFVCVQYFSILFVENVANYWLFMPAIAHALILFFSLNKTYIVNRKLWLNLSLVLHLLLMFVFAFPHFNDELSWHIVFYSILGGTIFLIYRTALTYSFGNSSVIKKRIIHTVNITIGFLLLIGIGLILFAFLLFGDLHPILLLNMSFPFIIWGIVYAIQIRLANKSSKWLNICYFLWIYALLYLAALIFPIYLPELLASDLNDLLFRVIYPIQIFD</sequence>
<keyword evidence="1" id="KW-0812">Transmembrane</keyword>
<evidence type="ECO:0000313" key="3">
    <source>
        <dbReference type="Proteomes" id="UP000027142"/>
    </source>
</evidence>
<dbReference type="eggNOG" id="COG4767">
    <property type="taxonomic scope" value="Bacteria"/>
</dbReference>
<dbReference type="InterPro" id="IPR047928">
    <property type="entry name" value="Perm_prefix_1"/>
</dbReference>
<dbReference type="HOGENOM" id="CLU_914169_0_0_9"/>
<accession>A0A060LQR5</accession>
<keyword evidence="3" id="KW-1185">Reference proteome</keyword>
<dbReference type="OrthoDB" id="2435931at2"/>
<feature type="transmembrane region" description="Helical" evidence="1">
    <location>
        <begin position="135"/>
        <end position="154"/>
    </location>
</feature>
<dbReference type="AlphaFoldDB" id="A0A060LQR5"/>
<gene>
    <name evidence="2" type="ORF">BleG1_0983</name>
</gene>
<name>A0A060LQR5_9BACI</name>
<protein>
    <submittedName>
        <fullName evidence="2">Uncharacterized protein</fullName>
    </submittedName>
</protein>
<dbReference type="EMBL" id="CP003923">
    <property type="protein sequence ID" value="AIC93586.1"/>
    <property type="molecule type" value="Genomic_DNA"/>
</dbReference>
<evidence type="ECO:0000313" key="2">
    <source>
        <dbReference type="EMBL" id="AIC93586.1"/>
    </source>
</evidence>
<reference evidence="2 3" key="1">
    <citation type="journal article" date="2014" name="Gene">
        <title>A comparative genomic analysis of the alkalitolerant soil bacterium Bacillus lehensis G1.</title>
        <authorList>
            <person name="Noor Y.M."/>
            <person name="Samsulrizal N.H."/>
            <person name="Jema'on N.A."/>
            <person name="Low K.O."/>
            <person name="Ramli A.N."/>
            <person name="Alias N.I."/>
            <person name="Damis S.I."/>
            <person name="Fuzi S.F."/>
            <person name="Isa M.N."/>
            <person name="Murad A.M."/>
            <person name="Raih M.F."/>
            <person name="Bakar F.D."/>
            <person name="Najimudin N."/>
            <person name="Mahadi N.M."/>
            <person name="Illias R.M."/>
        </authorList>
    </citation>
    <scope>NUCLEOTIDE SEQUENCE [LARGE SCALE GENOMIC DNA]</scope>
    <source>
        <strain evidence="2 3">G1</strain>
    </source>
</reference>
<organism evidence="2 3">
    <name type="scientific">Shouchella lehensis G1</name>
    <dbReference type="NCBI Taxonomy" id="1246626"/>
    <lineage>
        <taxon>Bacteria</taxon>
        <taxon>Bacillati</taxon>
        <taxon>Bacillota</taxon>
        <taxon>Bacilli</taxon>
        <taxon>Bacillales</taxon>
        <taxon>Bacillaceae</taxon>
        <taxon>Shouchella</taxon>
    </lineage>
</organism>
<feature type="transmembrane region" description="Helical" evidence="1">
    <location>
        <begin position="260"/>
        <end position="281"/>
    </location>
</feature>
<feature type="transmembrane region" description="Helical" evidence="1">
    <location>
        <begin position="105"/>
        <end position="123"/>
    </location>
</feature>
<feature type="transmembrane region" description="Helical" evidence="1">
    <location>
        <begin position="199"/>
        <end position="222"/>
    </location>
</feature>
<proteinExistence type="predicted"/>
<keyword evidence="1" id="KW-0472">Membrane</keyword>
<dbReference type="KEGG" id="ble:BleG1_0983"/>
<dbReference type="RefSeq" id="WP_051667380.1">
    <property type="nucleotide sequence ID" value="NZ_CP003923.1"/>
</dbReference>
<dbReference type="STRING" id="1246626.BleG1_0983"/>
<keyword evidence="1" id="KW-1133">Transmembrane helix</keyword>